<dbReference type="GO" id="GO:0004564">
    <property type="term" value="F:beta-fructofuranosidase activity"/>
    <property type="evidence" value="ECO:0007669"/>
    <property type="project" value="UniProtKB-EC"/>
</dbReference>
<feature type="domain" description="Glycosyl hydrolase family 32 C-terminal" evidence="8">
    <location>
        <begin position="559"/>
        <end position="709"/>
    </location>
</feature>
<gene>
    <name evidence="9" type="ORF">OCK74_06230</name>
</gene>
<evidence type="ECO:0000256" key="6">
    <source>
        <dbReference type="SAM" id="SignalP"/>
    </source>
</evidence>
<evidence type="ECO:0000256" key="3">
    <source>
        <dbReference type="ARBA" id="ARBA00022801"/>
    </source>
</evidence>
<organism evidence="9 10">
    <name type="scientific">Paraflavisolibacter caeni</name>
    <dbReference type="NCBI Taxonomy" id="2982496"/>
    <lineage>
        <taxon>Bacteria</taxon>
        <taxon>Pseudomonadati</taxon>
        <taxon>Bacteroidota</taxon>
        <taxon>Chitinophagia</taxon>
        <taxon>Chitinophagales</taxon>
        <taxon>Chitinophagaceae</taxon>
        <taxon>Paraflavisolibacter</taxon>
    </lineage>
</organism>
<dbReference type="Pfam" id="PF13385">
    <property type="entry name" value="Laminin_G_3"/>
    <property type="match status" value="1"/>
</dbReference>
<name>A0A9X3B7P8_9BACT</name>
<sequence length="720" mass="81814">MNLNNRLLRNIFIIVASAISFCFNAEAQYTWSFDGSDPLSSQDGKFSFKLNSVRSCPELTEGIKGKGLRTDGYTTWLSGKLKEVNSISGWFALESYPTDTAAFLGVKDLATNTSIAITVDRFGALLVGTGKKNAYSYISTQLRVEKFKWMHLAISESNGEVWLYVNGIIMPIKLSLPQSFNGSELMVGKDFRDKKLRIYGLTVINGIVDELKVSDKAIDQRTLQQEVVAYSGKVPVLAIPECRFKDDFNRPKYHLLPAANWTNETHGLFYYKGLYHIFNQKNASNLFLGQINWGHFSSPDLVNWTEHKPALTPEQGYDENGIWSGHVVVDDHGMPTIIYTAGGKRSTAIGLAFPKDSDLIDWIKYNRNPVLPAQPAGYSRTDMRDPYVFKEGNYWYMIVGYGLVENEVEKGTVLLYKSDDLKSWNFLHPLFVGDPAHDSSGIFWEMPVFRKLNDKYILLINRVPHKGIPADALYWVGDFVNEMFLPDQKIPKHLEIINQMLSPSVTYDSEGRTTAIAIIPDLITSEAAYENGWTHLYSMPRTWTLKNGKICQQPHPVLRSLRAEEKPFSSTNIPSNQPLLLSSGKHQEEIDITIDPKHCKSFGFYIGKHPEQKEFTKVYYDFEKQQFVVDKNHSSLRKTIPANNNSGTYSLKKDEKVNIHLFIDGSVVEVFINHEDAFTTRIFPLYKESNNIELFSEGGDIQLVEGRAWTLKKSQNRSDF</sequence>
<dbReference type="Gene3D" id="2.115.10.20">
    <property type="entry name" value="Glycosyl hydrolase domain, family 43"/>
    <property type="match status" value="1"/>
</dbReference>
<comment type="caution">
    <text evidence="9">The sequence shown here is derived from an EMBL/GenBank/DDBJ whole genome shotgun (WGS) entry which is preliminary data.</text>
</comment>
<dbReference type="InterPro" id="IPR001362">
    <property type="entry name" value="Glyco_hydro_32"/>
</dbReference>
<dbReference type="SMART" id="SM00640">
    <property type="entry name" value="Glyco_32"/>
    <property type="match status" value="1"/>
</dbReference>
<feature type="domain" description="Glycosyl hydrolase family 32 N-terminal" evidence="7">
    <location>
        <begin position="254"/>
        <end position="554"/>
    </location>
</feature>
<keyword evidence="3 5" id="KW-0378">Hydrolase</keyword>
<keyword evidence="4 5" id="KW-0326">Glycosidase</keyword>
<keyword evidence="6" id="KW-0732">Signal</keyword>
<evidence type="ECO:0000313" key="10">
    <source>
        <dbReference type="Proteomes" id="UP001155483"/>
    </source>
</evidence>
<accession>A0A9X3B7P8</accession>
<feature type="signal peptide" evidence="6">
    <location>
        <begin position="1"/>
        <end position="27"/>
    </location>
</feature>
<reference evidence="9" key="1">
    <citation type="submission" date="2022-09" db="EMBL/GenBank/DDBJ databases">
        <authorList>
            <person name="Yuan C."/>
            <person name="Ke Z."/>
        </authorList>
    </citation>
    <scope>NUCLEOTIDE SEQUENCE</scope>
    <source>
        <strain evidence="9">LB-8</strain>
    </source>
</reference>
<evidence type="ECO:0000256" key="4">
    <source>
        <dbReference type="ARBA" id="ARBA00023295"/>
    </source>
</evidence>
<evidence type="ECO:0000259" key="7">
    <source>
        <dbReference type="Pfam" id="PF00251"/>
    </source>
</evidence>
<keyword evidence="10" id="KW-1185">Reference proteome</keyword>
<dbReference type="Gene3D" id="2.60.120.200">
    <property type="match status" value="1"/>
</dbReference>
<proteinExistence type="inferred from homology"/>
<dbReference type="SUPFAM" id="SSF75005">
    <property type="entry name" value="Arabinanase/levansucrase/invertase"/>
    <property type="match status" value="1"/>
</dbReference>
<dbReference type="Gene3D" id="2.60.120.560">
    <property type="entry name" value="Exo-inulinase, domain 1"/>
    <property type="match status" value="1"/>
</dbReference>
<dbReference type="Pfam" id="PF08244">
    <property type="entry name" value="Glyco_hydro_32C"/>
    <property type="match status" value="1"/>
</dbReference>
<dbReference type="InterPro" id="IPR051214">
    <property type="entry name" value="GH32_Enzymes"/>
</dbReference>
<dbReference type="EMBL" id="JAOTIF010000002">
    <property type="protein sequence ID" value="MCU7548706.1"/>
    <property type="molecule type" value="Genomic_DNA"/>
</dbReference>
<dbReference type="InterPro" id="IPR013148">
    <property type="entry name" value="Glyco_hydro_32_N"/>
</dbReference>
<comment type="similarity">
    <text evidence="1 5">Belongs to the glycosyl hydrolase 32 family.</text>
</comment>
<dbReference type="CDD" id="cd08996">
    <property type="entry name" value="GH32_FFase"/>
    <property type="match status" value="1"/>
</dbReference>
<dbReference type="PANTHER" id="PTHR43101">
    <property type="entry name" value="BETA-FRUCTOSIDASE"/>
    <property type="match status" value="1"/>
</dbReference>
<dbReference type="GO" id="GO:0005975">
    <property type="term" value="P:carbohydrate metabolic process"/>
    <property type="evidence" value="ECO:0007669"/>
    <property type="project" value="InterPro"/>
</dbReference>
<evidence type="ECO:0000259" key="8">
    <source>
        <dbReference type="Pfam" id="PF08244"/>
    </source>
</evidence>
<dbReference type="EC" id="3.2.1.26" evidence="2"/>
<dbReference type="PANTHER" id="PTHR43101:SF1">
    <property type="entry name" value="BETA-FRUCTOSIDASE"/>
    <property type="match status" value="1"/>
</dbReference>
<dbReference type="InterPro" id="IPR023296">
    <property type="entry name" value="Glyco_hydro_beta-prop_sf"/>
</dbReference>
<dbReference type="InterPro" id="IPR013320">
    <property type="entry name" value="ConA-like_dom_sf"/>
</dbReference>
<dbReference type="RefSeq" id="WP_279296150.1">
    <property type="nucleotide sequence ID" value="NZ_JAOTIF010000002.1"/>
</dbReference>
<dbReference type="Proteomes" id="UP001155483">
    <property type="component" value="Unassembled WGS sequence"/>
</dbReference>
<reference evidence="9" key="2">
    <citation type="submission" date="2023-04" db="EMBL/GenBank/DDBJ databases">
        <title>Paracnuella aquatica gen. nov., sp. nov., a member of the family Chitinophagaceae isolated from a hot spring.</title>
        <authorList>
            <person name="Wang C."/>
        </authorList>
    </citation>
    <scope>NUCLEOTIDE SEQUENCE</scope>
    <source>
        <strain evidence="9">LB-8</strain>
    </source>
</reference>
<dbReference type="InterPro" id="IPR013189">
    <property type="entry name" value="Glyco_hydro_32_C"/>
</dbReference>
<evidence type="ECO:0000256" key="2">
    <source>
        <dbReference type="ARBA" id="ARBA00012758"/>
    </source>
</evidence>
<evidence type="ECO:0000256" key="1">
    <source>
        <dbReference type="ARBA" id="ARBA00009902"/>
    </source>
</evidence>
<evidence type="ECO:0000313" key="9">
    <source>
        <dbReference type="EMBL" id="MCU7548706.1"/>
    </source>
</evidence>
<dbReference type="Pfam" id="PF00251">
    <property type="entry name" value="Glyco_hydro_32N"/>
    <property type="match status" value="1"/>
</dbReference>
<evidence type="ECO:0000256" key="5">
    <source>
        <dbReference type="RuleBase" id="RU362110"/>
    </source>
</evidence>
<protein>
    <recommendedName>
        <fullName evidence="2">beta-fructofuranosidase</fullName>
        <ecNumber evidence="2">3.2.1.26</ecNumber>
    </recommendedName>
</protein>
<dbReference type="SUPFAM" id="SSF49899">
    <property type="entry name" value="Concanavalin A-like lectins/glucanases"/>
    <property type="match status" value="2"/>
</dbReference>
<dbReference type="AlphaFoldDB" id="A0A9X3B7P8"/>
<feature type="chain" id="PRO_5040858516" description="beta-fructofuranosidase" evidence="6">
    <location>
        <begin position="28"/>
        <end position="720"/>
    </location>
</feature>